<evidence type="ECO:0000259" key="4">
    <source>
        <dbReference type="Pfam" id="PF08241"/>
    </source>
</evidence>
<dbReference type="GO" id="GO:0032259">
    <property type="term" value="P:methylation"/>
    <property type="evidence" value="ECO:0007669"/>
    <property type="project" value="UniProtKB-KW"/>
</dbReference>
<dbReference type="RefSeq" id="WP_046476917.1">
    <property type="nucleotide sequence ID" value="NZ_LN829118.1"/>
</dbReference>
<dbReference type="PANTHER" id="PTHR44942">
    <property type="entry name" value="METHYLTRANSF_11 DOMAIN-CONTAINING PROTEIN"/>
    <property type="match status" value="1"/>
</dbReference>
<keyword evidence="3 5" id="KW-0808">Transferase</keyword>
<evidence type="ECO:0000256" key="3">
    <source>
        <dbReference type="ARBA" id="ARBA00022679"/>
    </source>
</evidence>
<dbReference type="OrthoDB" id="9787738at2"/>
<keyword evidence="2 5" id="KW-0489">Methyltransferase</keyword>
<comment type="similarity">
    <text evidence="1">Belongs to the methyltransferase superfamily.</text>
</comment>
<evidence type="ECO:0000256" key="2">
    <source>
        <dbReference type="ARBA" id="ARBA00022603"/>
    </source>
</evidence>
<evidence type="ECO:0000256" key="1">
    <source>
        <dbReference type="ARBA" id="ARBA00008361"/>
    </source>
</evidence>
<dbReference type="InterPro" id="IPR000408">
    <property type="entry name" value="Reg_chr_condens"/>
</dbReference>
<name>A0A0D6JC84_9HYPH</name>
<dbReference type="KEGG" id="fiy:BN1229_v1_0915"/>
<dbReference type="PANTHER" id="PTHR44942:SF4">
    <property type="entry name" value="METHYLTRANSFERASE TYPE 11 DOMAIN-CONTAINING PROTEIN"/>
    <property type="match status" value="1"/>
</dbReference>
<dbReference type="AlphaFoldDB" id="A0A0D6JC84"/>
<proteinExistence type="inferred from homology"/>
<dbReference type="CDD" id="cd02440">
    <property type="entry name" value="AdoMet_MTases"/>
    <property type="match status" value="1"/>
</dbReference>
<dbReference type="KEGG" id="fil:BN1229_v1_0911"/>
<dbReference type="Pfam" id="PF08241">
    <property type="entry name" value="Methyltransf_11"/>
    <property type="match status" value="1"/>
</dbReference>
<evidence type="ECO:0000313" key="5">
    <source>
        <dbReference type="EMBL" id="CPR16675.1"/>
    </source>
</evidence>
<dbReference type="Gene3D" id="3.40.50.150">
    <property type="entry name" value="Vaccinia Virus protein VP39"/>
    <property type="match status" value="1"/>
</dbReference>
<keyword evidence="6" id="KW-1185">Reference proteome</keyword>
<protein>
    <submittedName>
        <fullName evidence="5">Type 11 methyltransferase</fullName>
    </submittedName>
</protein>
<feature type="domain" description="Methyltransferase type 11" evidence="4">
    <location>
        <begin position="45"/>
        <end position="140"/>
    </location>
</feature>
<gene>
    <name evidence="5" type="ORF">YBN1229_v1_0915</name>
</gene>
<dbReference type="InterPro" id="IPR029063">
    <property type="entry name" value="SAM-dependent_MTases_sf"/>
</dbReference>
<sequence>MSQTLVQQQFGPSAKHYAECEVHRSGASLNRVVELVGPHRNWRVLDVATGAGHTAAIFAPHVAEVVASDITDEMLGQTEALAREKGLGNLRTAKAEAGELPFDAASFDLVTCRLAAHHFPDIAQFVAAARRVLKPGGRIAVVDNVTPDAERLAGLTDDQIREAGVAYNAFEKLRDPSHARALSVDEWVGILDKAGFTVLAREQIGKEMGFQPWVDRMRCGPQTVAELEQLLCATSPLSTFLMPREIDGDLHFTLQEFIVVAELSD</sequence>
<evidence type="ECO:0000313" key="6">
    <source>
        <dbReference type="Proteomes" id="UP000033187"/>
    </source>
</evidence>
<dbReference type="SUPFAM" id="SSF53335">
    <property type="entry name" value="S-adenosyl-L-methionine-dependent methyltransferases"/>
    <property type="match status" value="1"/>
</dbReference>
<dbReference type="InterPro" id="IPR051052">
    <property type="entry name" value="Diverse_substrate_MTase"/>
</dbReference>
<dbReference type="Proteomes" id="UP000033187">
    <property type="component" value="Chromosome 1"/>
</dbReference>
<accession>A0A0D6JC84</accession>
<dbReference type="GO" id="GO:0008757">
    <property type="term" value="F:S-adenosylmethionine-dependent methyltransferase activity"/>
    <property type="evidence" value="ECO:0007669"/>
    <property type="project" value="InterPro"/>
</dbReference>
<dbReference type="EMBL" id="LN829119">
    <property type="protein sequence ID" value="CPR16675.1"/>
    <property type="molecule type" value="Genomic_DNA"/>
</dbReference>
<dbReference type="InterPro" id="IPR013216">
    <property type="entry name" value="Methyltransf_11"/>
</dbReference>
<reference evidence="6" key="1">
    <citation type="submission" date="2015-02" db="EMBL/GenBank/DDBJ databases">
        <authorList>
            <person name="Chooi Y.-H."/>
        </authorList>
    </citation>
    <scope>NUCLEOTIDE SEQUENCE [LARGE SCALE GENOMIC DNA]</scope>
    <source>
        <strain evidence="6">strain Y</strain>
    </source>
</reference>
<organism evidence="5 6">
    <name type="scientific">Candidatus Filomicrobium marinum</name>
    <dbReference type="NCBI Taxonomy" id="1608628"/>
    <lineage>
        <taxon>Bacteria</taxon>
        <taxon>Pseudomonadati</taxon>
        <taxon>Pseudomonadota</taxon>
        <taxon>Alphaproteobacteria</taxon>
        <taxon>Hyphomicrobiales</taxon>
        <taxon>Hyphomicrobiaceae</taxon>
        <taxon>Filomicrobium</taxon>
    </lineage>
</organism>
<dbReference type="PROSITE" id="PS00626">
    <property type="entry name" value="RCC1_2"/>
    <property type="match status" value="1"/>
</dbReference>